<name>A0A843XAG8_COLES</name>
<dbReference type="PANTHER" id="PTHR21243">
    <property type="entry name" value="PROTEIN SCAI"/>
    <property type="match status" value="1"/>
</dbReference>
<reference evidence="1" key="1">
    <citation type="submission" date="2017-07" db="EMBL/GenBank/DDBJ databases">
        <title>Taro Niue Genome Assembly and Annotation.</title>
        <authorList>
            <person name="Atibalentja N."/>
            <person name="Keating K."/>
            <person name="Fields C.J."/>
        </authorList>
    </citation>
    <scope>NUCLEOTIDE SEQUENCE</scope>
    <source>
        <strain evidence="1">Niue_2</strain>
        <tissue evidence="1">Leaf</tissue>
    </source>
</reference>
<comment type="caution">
    <text evidence="1">The sequence shown here is derived from an EMBL/GenBank/DDBJ whole genome shotgun (WGS) entry which is preliminary data.</text>
</comment>
<dbReference type="InterPro" id="IPR022709">
    <property type="entry name" value="SCAI"/>
</dbReference>
<keyword evidence="2" id="KW-1185">Reference proteome</keyword>
<dbReference type="AlphaFoldDB" id="A0A843XAG8"/>
<dbReference type="GO" id="GO:0003714">
    <property type="term" value="F:transcription corepressor activity"/>
    <property type="evidence" value="ECO:0007669"/>
    <property type="project" value="InterPro"/>
</dbReference>
<evidence type="ECO:0000313" key="2">
    <source>
        <dbReference type="Proteomes" id="UP000652761"/>
    </source>
</evidence>
<organism evidence="1 2">
    <name type="scientific">Colocasia esculenta</name>
    <name type="common">Wild taro</name>
    <name type="synonym">Arum esculentum</name>
    <dbReference type="NCBI Taxonomy" id="4460"/>
    <lineage>
        <taxon>Eukaryota</taxon>
        <taxon>Viridiplantae</taxon>
        <taxon>Streptophyta</taxon>
        <taxon>Embryophyta</taxon>
        <taxon>Tracheophyta</taxon>
        <taxon>Spermatophyta</taxon>
        <taxon>Magnoliopsida</taxon>
        <taxon>Liliopsida</taxon>
        <taxon>Araceae</taxon>
        <taxon>Aroideae</taxon>
        <taxon>Colocasieae</taxon>
        <taxon>Colocasia</taxon>
    </lineage>
</organism>
<evidence type="ECO:0000313" key="1">
    <source>
        <dbReference type="EMBL" id="MQM16321.1"/>
    </source>
</evidence>
<dbReference type="GO" id="GO:0006351">
    <property type="term" value="P:DNA-templated transcription"/>
    <property type="evidence" value="ECO:0007669"/>
    <property type="project" value="InterPro"/>
</dbReference>
<protein>
    <submittedName>
        <fullName evidence="1">Uncharacterized protein</fullName>
    </submittedName>
</protein>
<gene>
    <name evidence="1" type="ORF">Taro_049276</name>
</gene>
<dbReference type="EMBL" id="NMUH01006953">
    <property type="protein sequence ID" value="MQM16321.1"/>
    <property type="molecule type" value="Genomic_DNA"/>
</dbReference>
<dbReference type="Pfam" id="PF12070">
    <property type="entry name" value="SCAI"/>
    <property type="match status" value="1"/>
</dbReference>
<sequence length="296" mass="32443">MSSSLLVASVWVNLDLVGPIPGSDVPTIPSLDLKDISVPCTKVWRIPDSDRIGFFLIRSDSGGSNRFSSIRLDSARTLIEGIRAHRGEPRIGSSLIRCDSGGSARLDPARQTMPCTVICFKVIYGQERGETAVLLLSPERSTSQISSPADLVSNRRQFTFFLTCPLLAFCQLAGLSDIDQDSYDNAEIILSMVLAQWEVILCTSVSLNQVYAQVLSDPFLRRLILRFIFCRASLSLYHLPDKGSQYLPDCLPDLPDSVSPSSSSIQSSIMQLADSLGVASHFNFFDSTGSSILRKQ</sequence>
<accession>A0A843XAG8</accession>
<proteinExistence type="predicted"/>
<dbReference type="OrthoDB" id="525027at2759"/>
<dbReference type="Proteomes" id="UP000652761">
    <property type="component" value="Unassembled WGS sequence"/>
</dbReference>